<dbReference type="PANTHER" id="PTHR30417:SF1">
    <property type="entry name" value="N-ACETYLMURAMOYL-L-ALANINE AMIDASE AMID"/>
    <property type="match status" value="1"/>
</dbReference>
<comment type="caution">
    <text evidence="7">The sequence shown here is derived from an EMBL/GenBank/DDBJ whole genome shotgun (WGS) entry which is preliminary data.</text>
</comment>
<reference evidence="8" key="1">
    <citation type="submission" date="2018-03" db="EMBL/GenBank/DDBJ databases">
        <title>Lachnoclostridium SNUG30370 gen.nov., sp.nov., isolated from human faeces.</title>
        <authorList>
            <person name="Seo B."/>
            <person name="Jeon K."/>
            <person name="Ko G."/>
        </authorList>
    </citation>
    <scope>NUCLEOTIDE SEQUENCE [LARGE SCALE GENOMIC DNA]</scope>
    <source>
        <strain evidence="8">SNUG30370</strain>
    </source>
</reference>
<dbReference type="InterPro" id="IPR051206">
    <property type="entry name" value="NAMLAA_amidase_2"/>
</dbReference>
<protein>
    <recommendedName>
        <fullName evidence="3">N-acetylmuramoyl-L-alanine amidase</fullName>
        <ecNumber evidence="3">3.5.1.28</ecNumber>
    </recommendedName>
</protein>
<dbReference type="InterPro" id="IPR036505">
    <property type="entry name" value="Amidase/PGRP_sf"/>
</dbReference>
<dbReference type="GO" id="GO:0009253">
    <property type="term" value="P:peptidoglycan catabolic process"/>
    <property type="evidence" value="ECO:0007669"/>
    <property type="project" value="InterPro"/>
</dbReference>
<name>A0A2T3FZ87_9FIRM</name>
<accession>A0A2T3FZ87</accession>
<evidence type="ECO:0000259" key="6">
    <source>
        <dbReference type="SMART" id="SM00644"/>
    </source>
</evidence>
<dbReference type="InterPro" id="IPR002477">
    <property type="entry name" value="Peptidoglycan-bd-like"/>
</dbReference>
<evidence type="ECO:0000256" key="4">
    <source>
        <dbReference type="ARBA" id="ARBA00022801"/>
    </source>
</evidence>
<organism evidence="7 8">
    <name type="scientific">Faecalibacillus faecis</name>
    <dbReference type="NCBI Taxonomy" id="1982628"/>
    <lineage>
        <taxon>Bacteria</taxon>
        <taxon>Bacillati</taxon>
        <taxon>Bacillota</taxon>
        <taxon>Erysipelotrichia</taxon>
        <taxon>Erysipelotrichales</taxon>
        <taxon>Coprobacillaceae</taxon>
        <taxon>Faecalibacillus</taxon>
    </lineage>
</organism>
<comment type="similarity">
    <text evidence="2">Belongs to the N-acetylmuramoyl-L-alanine amidase 2 family.</text>
</comment>
<dbReference type="InterPro" id="IPR036366">
    <property type="entry name" value="PGBDSf"/>
</dbReference>
<keyword evidence="8" id="KW-1185">Reference proteome</keyword>
<dbReference type="SMART" id="SM00644">
    <property type="entry name" value="Ami_2"/>
    <property type="match status" value="1"/>
</dbReference>
<proteinExistence type="inferred from homology"/>
<feature type="domain" description="N-acetylmuramoyl-L-alanine amidase" evidence="6">
    <location>
        <begin position="10"/>
        <end position="152"/>
    </location>
</feature>
<evidence type="ECO:0000256" key="1">
    <source>
        <dbReference type="ARBA" id="ARBA00001561"/>
    </source>
</evidence>
<dbReference type="GO" id="GO:0009254">
    <property type="term" value="P:peptidoglycan turnover"/>
    <property type="evidence" value="ECO:0007669"/>
    <property type="project" value="TreeGrafter"/>
</dbReference>
<evidence type="ECO:0000313" key="8">
    <source>
        <dbReference type="Proteomes" id="UP000241201"/>
    </source>
</evidence>
<dbReference type="InterPro" id="IPR036365">
    <property type="entry name" value="PGBD-like_sf"/>
</dbReference>
<dbReference type="EMBL" id="PYLP01000006">
    <property type="protein sequence ID" value="PST40572.1"/>
    <property type="molecule type" value="Genomic_DNA"/>
</dbReference>
<dbReference type="Pfam" id="PF01510">
    <property type="entry name" value="Amidase_2"/>
    <property type="match status" value="1"/>
</dbReference>
<dbReference type="SUPFAM" id="SSF55846">
    <property type="entry name" value="N-acetylmuramoyl-L-alanine amidase-like"/>
    <property type="match status" value="1"/>
</dbReference>
<dbReference type="CDD" id="cd06583">
    <property type="entry name" value="PGRP"/>
    <property type="match status" value="1"/>
</dbReference>
<sequence length="328" mass="35951">MSYELKQNLANRANYGAQRDLSKIKYLIIHYTSNDGDSDEANGKYFANNVVKASSHYFVDDNSVTQSVPDDYVAYAVGGKCQSNHHPMYKVITNTNSISIEMCDNHKDGTVHICDETLANTYALARALMSKYNITIDRVYRHFDVNGKLCPNTNGLLEDALWQNFKNNIVNSTVGNLGTSTATTVPTPAVNPNKDSIVSRGQQHSINFTGHTISTDGICGTKTLANIARCFQHAINLDYKESLAVDGAFGTKSKEALGKHYVKNGEKQYLVTAVEIALMCRGYDPNGVECPGKFGDGLEKAVKQFQEDRGLTVDGIAGRNTILKLIGC</sequence>
<dbReference type="Gene3D" id="1.10.101.10">
    <property type="entry name" value="PGBD-like superfamily/PGBD"/>
    <property type="match status" value="1"/>
</dbReference>
<dbReference type="GeneID" id="77470753"/>
<keyword evidence="5" id="KW-0961">Cell wall biogenesis/degradation</keyword>
<evidence type="ECO:0000256" key="2">
    <source>
        <dbReference type="ARBA" id="ARBA00007553"/>
    </source>
</evidence>
<evidence type="ECO:0000256" key="3">
    <source>
        <dbReference type="ARBA" id="ARBA00011901"/>
    </source>
</evidence>
<dbReference type="Proteomes" id="UP000241201">
    <property type="component" value="Unassembled WGS sequence"/>
</dbReference>
<dbReference type="AlphaFoldDB" id="A0A2T3FZ87"/>
<dbReference type="RefSeq" id="WP_106987879.1">
    <property type="nucleotide sequence ID" value="NZ_PYLP01000006.1"/>
</dbReference>
<dbReference type="PANTHER" id="PTHR30417">
    <property type="entry name" value="N-ACETYLMURAMOYL-L-ALANINE AMIDASE AMID"/>
    <property type="match status" value="1"/>
</dbReference>
<comment type="catalytic activity">
    <reaction evidence="1">
        <text>Hydrolyzes the link between N-acetylmuramoyl residues and L-amino acid residues in certain cell-wall glycopeptides.</text>
        <dbReference type="EC" id="3.5.1.28"/>
    </reaction>
</comment>
<dbReference type="EC" id="3.5.1.28" evidence="3"/>
<evidence type="ECO:0000313" key="7">
    <source>
        <dbReference type="EMBL" id="PST40572.1"/>
    </source>
</evidence>
<keyword evidence="4" id="KW-0378">Hydrolase</keyword>
<gene>
    <name evidence="7" type="ORF">C7U55_06570</name>
</gene>
<dbReference type="Pfam" id="PF01471">
    <property type="entry name" value="PG_binding_1"/>
    <property type="match status" value="1"/>
</dbReference>
<dbReference type="InterPro" id="IPR002502">
    <property type="entry name" value="Amidase_domain"/>
</dbReference>
<dbReference type="SUPFAM" id="SSF47090">
    <property type="entry name" value="PGBD-like"/>
    <property type="match status" value="1"/>
</dbReference>
<dbReference type="GO" id="GO:0071555">
    <property type="term" value="P:cell wall organization"/>
    <property type="evidence" value="ECO:0007669"/>
    <property type="project" value="UniProtKB-KW"/>
</dbReference>
<evidence type="ECO:0000256" key="5">
    <source>
        <dbReference type="ARBA" id="ARBA00023316"/>
    </source>
</evidence>
<dbReference type="Gene3D" id="3.40.80.10">
    <property type="entry name" value="Peptidoglycan recognition protein-like"/>
    <property type="match status" value="1"/>
</dbReference>
<dbReference type="GO" id="GO:0008745">
    <property type="term" value="F:N-acetylmuramoyl-L-alanine amidase activity"/>
    <property type="evidence" value="ECO:0007669"/>
    <property type="project" value="UniProtKB-EC"/>
</dbReference>